<dbReference type="EMBL" id="QUTI01002859">
    <property type="protein sequence ID" value="RLO13774.1"/>
    <property type="molecule type" value="Genomic_DNA"/>
</dbReference>
<evidence type="ECO:0000256" key="1">
    <source>
        <dbReference type="SAM" id="MobiDB-lite"/>
    </source>
</evidence>
<sequence>VVFSRLMIVQVKQKAQNALAQMANQKYVSMAVKKIRNKSSASMPPRPPSSPNAHPRNSNDYVVAPDLSTDTQVQQKLDKTEI</sequence>
<feature type="non-terminal residue" evidence="2">
    <location>
        <position position="1"/>
    </location>
</feature>
<proteinExistence type="predicted"/>
<accession>A0A9X8EF24</accession>
<evidence type="ECO:0000313" key="3">
    <source>
        <dbReference type="Proteomes" id="UP000275652"/>
    </source>
</evidence>
<protein>
    <submittedName>
        <fullName evidence="2">Uncharacterized protein</fullName>
    </submittedName>
</protein>
<dbReference type="AlphaFoldDB" id="A0A9X8EF24"/>
<comment type="caution">
    <text evidence="2">The sequence shown here is derived from an EMBL/GenBank/DDBJ whole genome shotgun (WGS) entry which is preliminary data.</text>
</comment>
<reference evidence="2 3" key="1">
    <citation type="journal article" date="2018" name="J. Invertebr. Pathol.">
        <title>New genotyping method for the causative agent of crayfish plague (Aphanomyces astaci) based on whole genome data.</title>
        <authorList>
            <person name="Minardi D."/>
            <person name="Studholme D.J."/>
            <person name="van der Giezen M."/>
            <person name="Pretto T."/>
            <person name="Oidtmann B."/>
        </authorList>
    </citation>
    <scope>NUCLEOTIDE SEQUENCE [LARGE SCALE GENOMIC DNA]</scope>
    <source>
        <strain evidence="2 3">KB13</strain>
    </source>
</reference>
<dbReference type="Proteomes" id="UP000275652">
    <property type="component" value="Unassembled WGS sequence"/>
</dbReference>
<evidence type="ECO:0000313" key="2">
    <source>
        <dbReference type="EMBL" id="RLO13774.1"/>
    </source>
</evidence>
<organism evidence="2 3">
    <name type="scientific">Aphanomyces astaci</name>
    <name type="common">Crayfish plague agent</name>
    <dbReference type="NCBI Taxonomy" id="112090"/>
    <lineage>
        <taxon>Eukaryota</taxon>
        <taxon>Sar</taxon>
        <taxon>Stramenopiles</taxon>
        <taxon>Oomycota</taxon>
        <taxon>Saprolegniomycetes</taxon>
        <taxon>Saprolegniales</taxon>
        <taxon>Verrucalvaceae</taxon>
        <taxon>Aphanomyces</taxon>
    </lineage>
</organism>
<name>A0A9X8EF24_APHAT</name>
<feature type="region of interest" description="Disordered" evidence="1">
    <location>
        <begin position="36"/>
        <end position="82"/>
    </location>
</feature>
<gene>
    <name evidence="2" type="ORF">DYB28_015275</name>
</gene>